<sequence length="76" mass="8946">MRIVTIQQNFGQFLEEFLTLALKQRYILLVKLLHLNLEDDQQPNGHIAINLNRTQVQQYSIILESILKEILLSKKD</sequence>
<keyword evidence="2" id="KW-1185">Reference proteome</keyword>
<dbReference type="AlphaFoldDB" id="A0A8S1TVX7"/>
<name>A0A8S1TVX7_PAROT</name>
<comment type="caution">
    <text evidence="1">The sequence shown here is derived from an EMBL/GenBank/DDBJ whole genome shotgun (WGS) entry which is preliminary data.</text>
</comment>
<evidence type="ECO:0000313" key="2">
    <source>
        <dbReference type="Proteomes" id="UP000683925"/>
    </source>
</evidence>
<protein>
    <submittedName>
        <fullName evidence="1">Uncharacterized protein</fullName>
    </submittedName>
</protein>
<dbReference type="Proteomes" id="UP000683925">
    <property type="component" value="Unassembled WGS sequence"/>
</dbReference>
<gene>
    <name evidence="1" type="ORF">POCTA_138.1.T0330038</name>
</gene>
<reference evidence="1" key="1">
    <citation type="submission" date="2021-01" db="EMBL/GenBank/DDBJ databases">
        <authorList>
            <consortium name="Genoscope - CEA"/>
            <person name="William W."/>
        </authorList>
    </citation>
    <scope>NUCLEOTIDE SEQUENCE</scope>
</reference>
<evidence type="ECO:0000313" key="1">
    <source>
        <dbReference type="EMBL" id="CAD8156925.1"/>
    </source>
</evidence>
<accession>A0A8S1TVX7</accession>
<dbReference type="EMBL" id="CAJJDP010000033">
    <property type="protein sequence ID" value="CAD8156925.1"/>
    <property type="molecule type" value="Genomic_DNA"/>
</dbReference>
<organism evidence="1 2">
    <name type="scientific">Paramecium octaurelia</name>
    <dbReference type="NCBI Taxonomy" id="43137"/>
    <lineage>
        <taxon>Eukaryota</taxon>
        <taxon>Sar</taxon>
        <taxon>Alveolata</taxon>
        <taxon>Ciliophora</taxon>
        <taxon>Intramacronucleata</taxon>
        <taxon>Oligohymenophorea</taxon>
        <taxon>Peniculida</taxon>
        <taxon>Parameciidae</taxon>
        <taxon>Paramecium</taxon>
    </lineage>
</organism>
<proteinExistence type="predicted"/>